<comment type="caution">
    <text evidence="12">The sequence shown here is derived from an EMBL/GenBank/DDBJ whole genome shotgun (WGS) entry which is preliminary data.</text>
</comment>
<keyword evidence="9" id="KW-0812">Transmembrane</keyword>
<reference evidence="12 13" key="1">
    <citation type="submission" date="2020-02" db="EMBL/GenBank/DDBJ databases">
        <title>Out from the shadows clarifying the taxonomy of the family Cryomorphaceae and related taxa by utilizing the GTDB taxonomic framework.</title>
        <authorList>
            <person name="Bowman J.P."/>
        </authorList>
    </citation>
    <scope>NUCLEOTIDE SEQUENCE [LARGE SCALE GENOMIC DNA]</scope>
    <source>
        <strain evidence="12 13">QSSC 1-22</strain>
    </source>
</reference>
<comment type="catalytic activity">
    <reaction evidence="8">
        <text>a quinone + NADH + H(+) = a quinol + NAD(+)</text>
        <dbReference type="Rhea" id="RHEA:46160"/>
        <dbReference type="ChEBI" id="CHEBI:15378"/>
        <dbReference type="ChEBI" id="CHEBI:24646"/>
        <dbReference type="ChEBI" id="CHEBI:57540"/>
        <dbReference type="ChEBI" id="CHEBI:57945"/>
        <dbReference type="ChEBI" id="CHEBI:132124"/>
        <dbReference type="EC" id="1.6.5.9"/>
    </reaction>
</comment>
<evidence type="ECO:0000256" key="6">
    <source>
        <dbReference type="ARBA" id="ARBA00023002"/>
    </source>
</evidence>
<feature type="domain" description="FAD/NAD(P)-binding" evidence="10">
    <location>
        <begin position="10"/>
        <end position="327"/>
    </location>
</feature>
<keyword evidence="9" id="KW-0472">Membrane</keyword>
<evidence type="ECO:0000256" key="9">
    <source>
        <dbReference type="SAM" id="Phobius"/>
    </source>
</evidence>
<dbReference type="PRINTS" id="PR00368">
    <property type="entry name" value="FADPNR"/>
</dbReference>
<keyword evidence="7" id="KW-0520">NAD</keyword>
<dbReference type="InterPro" id="IPR045024">
    <property type="entry name" value="NDH-2"/>
</dbReference>
<proteinExistence type="inferred from homology"/>
<dbReference type="InterPro" id="IPR023753">
    <property type="entry name" value="FAD/NAD-binding_dom"/>
</dbReference>
<dbReference type="GO" id="GO:0050136">
    <property type="term" value="F:NADH dehydrogenase (quinone) (non-electrogenic) activity"/>
    <property type="evidence" value="ECO:0007669"/>
    <property type="project" value="UniProtKB-EC"/>
</dbReference>
<accession>A0A7K3WQW6</accession>
<dbReference type="EC" id="1.6.5.9" evidence="2"/>
<dbReference type="Gene3D" id="3.50.50.100">
    <property type="match status" value="1"/>
</dbReference>
<dbReference type="Pfam" id="PF22366">
    <property type="entry name" value="NDH2_C"/>
    <property type="match status" value="1"/>
</dbReference>
<dbReference type="Pfam" id="PF07992">
    <property type="entry name" value="Pyr_redox_2"/>
    <property type="match status" value="1"/>
</dbReference>
<name>A0A7K3WQW6_9FLAO</name>
<dbReference type="SUPFAM" id="SSF51905">
    <property type="entry name" value="FAD/NAD(P)-binding domain"/>
    <property type="match status" value="2"/>
</dbReference>
<sequence>MNISDTSLPRVVVVGGGFAGLKFCKNLRHDKFQIVLIDRHNYHTFQPLLYQVATAGLEPDSIAYPLRKIFNKIPNFYFRMTEVLEVFPEKKCLRTTIGELEYDHLVLATGTVTNFFGNEEIEKRAMGMKFVPEALNIRSLILQNFEAALLTDDLKERESLMNVVIVGGGPTGVELAGAIAELKKHVLPTDYPDLDFRRMSIHLVEGTERVLPPFSEEASKKALQYLETLGVNVWLNTMVKDYDGKTIVTSGKPMLTQTLIWAAGVKCQPLDGIPAANLVKGNRIKVNHFNQVEAYEGLYVLGDLAYMETKDFPKGHPQVAQPAIQQGKLLAKNLSSLVRGKAMKPFKYKDQGSLATIGRSRAVADLPHYKTQGTLAWFIWTFVHLIALVGFRNRVVVFFNWMINFFSYNRDIRLIIRPYKRKE</sequence>
<dbReference type="InterPro" id="IPR054585">
    <property type="entry name" value="NDH2-like_C"/>
</dbReference>
<dbReference type="InterPro" id="IPR036188">
    <property type="entry name" value="FAD/NAD-bd_sf"/>
</dbReference>
<dbReference type="AlphaFoldDB" id="A0A7K3WQW6"/>
<keyword evidence="13" id="KW-1185">Reference proteome</keyword>
<evidence type="ECO:0000259" key="10">
    <source>
        <dbReference type="Pfam" id="PF07992"/>
    </source>
</evidence>
<feature type="transmembrane region" description="Helical" evidence="9">
    <location>
        <begin position="377"/>
        <end position="403"/>
    </location>
</feature>
<keyword evidence="6" id="KW-0560">Oxidoreductase</keyword>
<evidence type="ECO:0000256" key="2">
    <source>
        <dbReference type="ARBA" id="ARBA00012637"/>
    </source>
</evidence>
<gene>
    <name evidence="12" type="ORF">G3O08_11265</name>
</gene>
<keyword evidence="3" id="KW-0285">Flavoprotein</keyword>
<organism evidence="12 13">
    <name type="scientific">Cryomorpha ignava</name>
    <dbReference type="NCBI Taxonomy" id="101383"/>
    <lineage>
        <taxon>Bacteria</taxon>
        <taxon>Pseudomonadati</taxon>
        <taxon>Bacteroidota</taxon>
        <taxon>Flavobacteriia</taxon>
        <taxon>Flavobacteriales</taxon>
        <taxon>Cryomorphaceae</taxon>
        <taxon>Cryomorpha</taxon>
    </lineage>
</organism>
<dbReference type="Proteomes" id="UP000486602">
    <property type="component" value="Unassembled WGS sequence"/>
</dbReference>
<evidence type="ECO:0000259" key="11">
    <source>
        <dbReference type="Pfam" id="PF22366"/>
    </source>
</evidence>
<dbReference type="PANTHER" id="PTHR43706:SF47">
    <property type="entry name" value="EXTERNAL NADH-UBIQUINONE OXIDOREDUCTASE 1, MITOCHONDRIAL-RELATED"/>
    <property type="match status" value="1"/>
</dbReference>
<protein>
    <recommendedName>
        <fullName evidence="2">NADH:ubiquinone reductase (non-electrogenic)</fullName>
        <ecNumber evidence="2">1.6.5.9</ecNumber>
    </recommendedName>
</protein>
<feature type="domain" description="External alternative NADH-ubiquinone oxidoreductase-like C-terminal" evidence="11">
    <location>
        <begin position="351"/>
        <end position="406"/>
    </location>
</feature>
<evidence type="ECO:0000256" key="7">
    <source>
        <dbReference type="ARBA" id="ARBA00023027"/>
    </source>
</evidence>
<evidence type="ECO:0000256" key="3">
    <source>
        <dbReference type="ARBA" id="ARBA00022630"/>
    </source>
</evidence>
<dbReference type="PRINTS" id="PR00411">
    <property type="entry name" value="PNDRDTASEI"/>
</dbReference>
<keyword evidence="5" id="KW-0809">Transit peptide</keyword>
<evidence type="ECO:0000313" key="12">
    <source>
        <dbReference type="EMBL" id="NEN24079.1"/>
    </source>
</evidence>
<comment type="similarity">
    <text evidence="1">Belongs to the NADH dehydrogenase family.</text>
</comment>
<dbReference type="PANTHER" id="PTHR43706">
    <property type="entry name" value="NADH DEHYDROGENASE"/>
    <property type="match status" value="1"/>
</dbReference>
<keyword evidence="4" id="KW-0274">FAD</keyword>
<evidence type="ECO:0000313" key="13">
    <source>
        <dbReference type="Proteomes" id="UP000486602"/>
    </source>
</evidence>
<evidence type="ECO:0000256" key="5">
    <source>
        <dbReference type="ARBA" id="ARBA00022946"/>
    </source>
</evidence>
<evidence type="ECO:0000256" key="4">
    <source>
        <dbReference type="ARBA" id="ARBA00022827"/>
    </source>
</evidence>
<dbReference type="RefSeq" id="WP_163285475.1">
    <property type="nucleotide sequence ID" value="NZ_JAAGVY010000019.1"/>
</dbReference>
<evidence type="ECO:0000256" key="1">
    <source>
        <dbReference type="ARBA" id="ARBA00005272"/>
    </source>
</evidence>
<dbReference type="EMBL" id="JAAGVY010000019">
    <property type="protein sequence ID" value="NEN24079.1"/>
    <property type="molecule type" value="Genomic_DNA"/>
</dbReference>
<evidence type="ECO:0000256" key="8">
    <source>
        <dbReference type="ARBA" id="ARBA00047599"/>
    </source>
</evidence>
<keyword evidence="9" id="KW-1133">Transmembrane helix</keyword>